<dbReference type="PANTHER" id="PTHR43479">
    <property type="entry name" value="ACREF/ENVCD OPERON REPRESSOR-RELATED"/>
    <property type="match status" value="1"/>
</dbReference>
<dbReference type="InterPro" id="IPR050624">
    <property type="entry name" value="HTH-type_Tx_Regulator"/>
</dbReference>
<dbReference type="PROSITE" id="PS50977">
    <property type="entry name" value="HTH_TETR_2"/>
    <property type="match status" value="1"/>
</dbReference>
<evidence type="ECO:0000313" key="5">
    <source>
        <dbReference type="Proteomes" id="UP000192368"/>
    </source>
</evidence>
<evidence type="ECO:0000256" key="1">
    <source>
        <dbReference type="ARBA" id="ARBA00023125"/>
    </source>
</evidence>
<keyword evidence="1 2" id="KW-0238">DNA-binding</keyword>
<name>A0A1W1VF38_PEPAS</name>
<feature type="domain" description="HTH tetR-type" evidence="3">
    <location>
        <begin position="4"/>
        <end position="64"/>
    </location>
</feature>
<dbReference type="RefSeq" id="WP_084231366.1">
    <property type="nucleotide sequence ID" value="NZ_FWWR01000012.1"/>
</dbReference>
<dbReference type="Pfam" id="PF14278">
    <property type="entry name" value="TetR_C_8"/>
    <property type="match status" value="1"/>
</dbReference>
<proteinExistence type="predicted"/>
<keyword evidence="5" id="KW-1185">Reference proteome</keyword>
<dbReference type="SUPFAM" id="SSF46689">
    <property type="entry name" value="Homeodomain-like"/>
    <property type="match status" value="1"/>
</dbReference>
<dbReference type="EMBL" id="FWWR01000012">
    <property type="protein sequence ID" value="SMB91671.1"/>
    <property type="molecule type" value="Genomic_DNA"/>
</dbReference>
<reference evidence="5" key="1">
    <citation type="submission" date="2017-04" db="EMBL/GenBank/DDBJ databases">
        <authorList>
            <person name="Varghese N."/>
            <person name="Submissions S."/>
        </authorList>
    </citation>
    <scope>NUCLEOTIDE SEQUENCE [LARGE SCALE GENOMIC DNA]</scope>
    <source>
        <strain evidence="5">DSM 20463</strain>
    </source>
</reference>
<accession>A0A1W1VF38</accession>
<evidence type="ECO:0000259" key="3">
    <source>
        <dbReference type="PROSITE" id="PS50977"/>
    </source>
</evidence>
<evidence type="ECO:0000313" key="4">
    <source>
        <dbReference type="EMBL" id="SMB91671.1"/>
    </source>
</evidence>
<dbReference type="OrthoDB" id="9810250at2"/>
<dbReference type="AlphaFoldDB" id="A0A1W1VF38"/>
<feature type="DNA-binding region" description="H-T-H motif" evidence="2">
    <location>
        <begin position="27"/>
        <end position="46"/>
    </location>
</feature>
<dbReference type="InterPro" id="IPR001647">
    <property type="entry name" value="HTH_TetR"/>
</dbReference>
<evidence type="ECO:0000256" key="2">
    <source>
        <dbReference type="PROSITE-ProRule" id="PRU00335"/>
    </source>
</evidence>
<organism evidence="4 5">
    <name type="scientific">Peptoniphilus asaccharolyticus DSM 20463</name>
    <dbReference type="NCBI Taxonomy" id="573058"/>
    <lineage>
        <taxon>Bacteria</taxon>
        <taxon>Bacillati</taxon>
        <taxon>Bacillota</taxon>
        <taxon>Tissierellia</taxon>
        <taxon>Tissierellales</taxon>
        <taxon>Peptoniphilaceae</taxon>
        <taxon>Peptoniphilus</taxon>
    </lineage>
</organism>
<dbReference type="PANTHER" id="PTHR43479:SF7">
    <property type="entry name" value="TETR-FAMILY TRANSCRIPTIONAL REGULATOR"/>
    <property type="match status" value="1"/>
</dbReference>
<dbReference type="InterPro" id="IPR039532">
    <property type="entry name" value="TetR_C_Firmicutes"/>
</dbReference>
<dbReference type="GO" id="GO:0003677">
    <property type="term" value="F:DNA binding"/>
    <property type="evidence" value="ECO:0007669"/>
    <property type="project" value="UniProtKB-UniRule"/>
</dbReference>
<protein>
    <submittedName>
        <fullName evidence="4">Transcriptional regulator, TetR family</fullName>
    </submittedName>
</protein>
<dbReference type="Proteomes" id="UP000192368">
    <property type="component" value="Unassembled WGS sequence"/>
</dbReference>
<dbReference type="InterPro" id="IPR009057">
    <property type="entry name" value="Homeodomain-like_sf"/>
</dbReference>
<sequence>MAKQYTKELIRNVFWQLASKNKLKDITVSEIAKVCEINRNTFYYYYEDIYALIKEILNEELERIDIQFNETLSWEESFLEASEFILKNKKAVYNIFKSVERKTMYDYIFNVSGIVMNKYVESESIRKSIKASEDDKRLIGDFYQAALTSFMLKWIDDGMLEEPNSIVYRIGCLFDGNIEKSLRKSEELNN</sequence>
<dbReference type="Gene3D" id="1.10.357.10">
    <property type="entry name" value="Tetracycline Repressor, domain 2"/>
    <property type="match status" value="1"/>
</dbReference>
<gene>
    <name evidence="4" type="ORF">SAMN00017477_1833</name>
</gene>
<dbReference type="STRING" id="573058.SAMN00017477_1833"/>